<accession>A0A931EBU9</accession>
<evidence type="ECO:0000256" key="1">
    <source>
        <dbReference type="SAM" id="Phobius"/>
    </source>
</evidence>
<dbReference type="AlphaFoldDB" id="A0A931EBU9"/>
<protein>
    <submittedName>
        <fullName evidence="2">Uncharacterized protein</fullName>
    </submittedName>
</protein>
<keyword evidence="1" id="KW-0472">Membrane</keyword>
<dbReference type="Proteomes" id="UP000628448">
    <property type="component" value="Unassembled WGS sequence"/>
</dbReference>
<evidence type="ECO:0000313" key="2">
    <source>
        <dbReference type="EMBL" id="MBG9377836.1"/>
    </source>
</evidence>
<proteinExistence type="predicted"/>
<comment type="caution">
    <text evidence="2">The sequence shown here is derived from an EMBL/GenBank/DDBJ whole genome shotgun (WGS) entry which is preliminary data.</text>
</comment>
<dbReference type="RefSeq" id="WP_196991903.1">
    <property type="nucleotide sequence ID" value="NZ_JADWYR010000002.1"/>
</dbReference>
<keyword evidence="3" id="KW-1185">Reference proteome</keyword>
<evidence type="ECO:0000313" key="3">
    <source>
        <dbReference type="Proteomes" id="UP000628448"/>
    </source>
</evidence>
<keyword evidence="1" id="KW-1133">Transmembrane helix</keyword>
<reference evidence="2" key="1">
    <citation type="submission" date="2020-11" db="EMBL/GenBank/DDBJ databases">
        <title>Bacterial whole genome sequence for Panacibacter sp. DH6.</title>
        <authorList>
            <person name="Le V."/>
            <person name="Ko S."/>
            <person name="Ahn C.-Y."/>
            <person name="Oh H.-M."/>
        </authorList>
    </citation>
    <scope>NUCLEOTIDE SEQUENCE</scope>
    <source>
        <strain evidence="2">DH6</strain>
    </source>
</reference>
<sequence>MNNNAAFRFILYTFFVAVFLNTCVTSSHILTATAPHLLVPEFSTTESLYIIGLTIVLGIAIFAITCAALYVCALATANMAKTKQFWLLVIAGVIISVVADHFINIPLAKYNDQTNWIALIAAFSILVSLSSQYQFLIGESKSAWQDI</sequence>
<name>A0A931EBU9_9BACT</name>
<gene>
    <name evidence="2" type="ORF">I5907_16470</name>
</gene>
<dbReference type="EMBL" id="JADWYR010000002">
    <property type="protein sequence ID" value="MBG9377836.1"/>
    <property type="molecule type" value="Genomic_DNA"/>
</dbReference>
<feature type="transmembrane region" description="Helical" evidence="1">
    <location>
        <begin position="116"/>
        <end position="137"/>
    </location>
</feature>
<feature type="transmembrane region" description="Helical" evidence="1">
    <location>
        <begin position="85"/>
        <end position="104"/>
    </location>
</feature>
<feature type="transmembrane region" description="Helical" evidence="1">
    <location>
        <begin position="49"/>
        <end position="73"/>
    </location>
</feature>
<keyword evidence="1" id="KW-0812">Transmembrane</keyword>
<organism evidence="2 3">
    <name type="scientific">Panacibacter microcysteis</name>
    <dbReference type="NCBI Taxonomy" id="2793269"/>
    <lineage>
        <taxon>Bacteria</taxon>
        <taxon>Pseudomonadati</taxon>
        <taxon>Bacteroidota</taxon>
        <taxon>Chitinophagia</taxon>
        <taxon>Chitinophagales</taxon>
        <taxon>Chitinophagaceae</taxon>
        <taxon>Panacibacter</taxon>
    </lineage>
</organism>